<dbReference type="KEGG" id="sniv:SFSGTM_06400"/>
<protein>
    <recommendedName>
        <fullName evidence="1">Xylose isomerase-like TIM barrel domain-containing protein</fullName>
    </recommendedName>
</protein>
<dbReference type="InterPro" id="IPR013022">
    <property type="entry name" value="Xyl_isomerase-like_TIM-brl"/>
</dbReference>
<evidence type="ECO:0000313" key="2">
    <source>
        <dbReference type="EMBL" id="BBO99931.1"/>
    </source>
</evidence>
<accession>A0A809S819</accession>
<dbReference type="InterPro" id="IPR050312">
    <property type="entry name" value="IolE/XylAMocC-like"/>
</dbReference>
<feature type="domain" description="Xylose isomerase-like TIM barrel" evidence="1">
    <location>
        <begin position="22"/>
        <end position="230"/>
    </location>
</feature>
<name>A0A809S819_9PROT</name>
<dbReference type="Pfam" id="PF01261">
    <property type="entry name" value="AP_endonuc_2"/>
    <property type="match status" value="1"/>
</dbReference>
<dbReference type="RefSeq" id="WP_162083917.1">
    <property type="nucleotide sequence ID" value="NZ_AP021881.1"/>
</dbReference>
<sequence>MRIAISNIAWNVSEDEQVASLLNSYGIDAIDIAPGKYFSDPKNTSPVDIVRVRDWWRSRGIEIAGMQALLFGTTGLNMFGSVDSQTAMLAHLEVVCRIGAGLGATKLVFGSPKNRDCSALPDEDARDIAIGFFRQLGDIASRHGVVICLEPNPPCYGANFMTNSADTASIVTAVAHPSVRMQLDTGALTINGEDAGQVIKDYATLIGHIHASESNLVTLGDGGADHSTVGLQLSERLPELIVTIEMLLAKNESNLDAIERALGIAIRYYRGSFVAITGAVI</sequence>
<keyword evidence="3" id="KW-1185">Reference proteome</keyword>
<dbReference type="Proteomes" id="UP000463939">
    <property type="component" value="Chromosome"/>
</dbReference>
<gene>
    <name evidence="2" type="ORF">SFSGTM_06400</name>
</gene>
<dbReference type="Gene3D" id="3.20.20.150">
    <property type="entry name" value="Divalent-metal-dependent TIM barrel enzymes"/>
    <property type="match status" value="1"/>
</dbReference>
<dbReference type="InterPro" id="IPR036237">
    <property type="entry name" value="Xyl_isomerase-like_sf"/>
</dbReference>
<evidence type="ECO:0000313" key="3">
    <source>
        <dbReference type="Proteomes" id="UP000463939"/>
    </source>
</evidence>
<dbReference type="PANTHER" id="PTHR12110:SF21">
    <property type="entry name" value="XYLOSE ISOMERASE-LIKE TIM BARREL DOMAIN-CONTAINING PROTEIN"/>
    <property type="match status" value="1"/>
</dbReference>
<reference evidence="3" key="1">
    <citation type="submission" date="2019-11" db="EMBL/GenBank/DDBJ databases">
        <title>Isolation and characterization of a novel species in the genus Sulfuriferula.</title>
        <authorList>
            <person name="Mochizuki J."/>
            <person name="Kojima H."/>
            <person name="Fukui M."/>
        </authorList>
    </citation>
    <scope>NUCLEOTIDE SEQUENCE [LARGE SCALE GENOMIC DNA]</scope>
    <source>
        <strain evidence="3">SGTM</strain>
    </source>
</reference>
<dbReference type="EMBL" id="AP021881">
    <property type="protein sequence ID" value="BBO99931.1"/>
    <property type="molecule type" value="Genomic_DNA"/>
</dbReference>
<organism evidence="2 3">
    <name type="scientific">Sulfuriferula nivalis</name>
    <dbReference type="NCBI Taxonomy" id="2675298"/>
    <lineage>
        <taxon>Bacteria</taxon>
        <taxon>Pseudomonadati</taxon>
        <taxon>Pseudomonadota</taxon>
        <taxon>Betaproteobacteria</taxon>
        <taxon>Nitrosomonadales</taxon>
        <taxon>Sulfuricellaceae</taxon>
        <taxon>Sulfuriferula</taxon>
    </lineage>
</organism>
<dbReference type="AlphaFoldDB" id="A0A809S819"/>
<proteinExistence type="predicted"/>
<dbReference type="SUPFAM" id="SSF51658">
    <property type="entry name" value="Xylose isomerase-like"/>
    <property type="match status" value="1"/>
</dbReference>
<evidence type="ECO:0000259" key="1">
    <source>
        <dbReference type="Pfam" id="PF01261"/>
    </source>
</evidence>
<dbReference type="PANTHER" id="PTHR12110">
    <property type="entry name" value="HYDROXYPYRUVATE ISOMERASE"/>
    <property type="match status" value="1"/>
</dbReference>